<evidence type="ECO:0000313" key="4">
    <source>
        <dbReference type="Proteomes" id="UP001500433"/>
    </source>
</evidence>
<comment type="caution">
    <text evidence="3">The sequence shown here is derived from an EMBL/GenBank/DDBJ whole genome shotgun (WGS) entry which is preliminary data.</text>
</comment>
<dbReference type="Proteomes" id="UP001500433">
    <property type="component" value="Unassembled WGS sequence"/>
</dbReference>
<evidence type="ECO:0000259" key="2">
    <source>
        <dbReference type="Pfam" id="PF01841"/>
    </source>
</evidence>
<reference evidence="4" key="1">
    <citation type="journal article" date="2019" name="Int. J. Syst. Evol. Microbiol.">
        <title>The Global Catalogue of Microorganisms (GCM) 10K type strain sequencing project: providing services to taxonomists for standard genome sequencing and annotation.</title>
        <authorList>
            <consortium name="The Broad Institute Genomics Platform"/>
            <consortium name="The Broad Institute Genome Sequencing Center for Infectious Disease"/>
            <person name="Wu L."/>
            <person name="Ma J."/>
        </authorList>
    </citation>
    <scope>NUCLEOTIDE SEQUENCE [LARGE SCALE GENOMIC DNA]</scope>
    <source>
        <strain evidence="4">JCM 18274</strain>
    </source>
</reference>
<dbReference type="EMBL" id="BAABJH010000007">
    <property type="protein sequence ID" value="GAA4900189.1"/>
    <property type="molecule type" value="Genomic_DNA"/>
</dbReference>
<feature type="domain" description="Transglutaminase-like" evidence="2">
    <location>
        <begin position="305"/>
        <end position="377"/>
    </location>
</feature>
<sequence length="653" mass="76494">MKQIILILFLIISLTSFSQENYNSETYNVTLGDIETNTFKKDSTANALVIYEQGNSYVDKQKYDLRTEIKHKIKILNKEGFDNANVTIYLYKSKDRKQKVEDIIATTYNKVNGKVTKSNLTVKNIFREEYNENYTLVKFTLPNIKEGSVITYSYKLISPFMFKYKGWDFQDEIPKLYSEYKTSIPANWLYHIKLVGGKKLTINDYEIKKGCLQMFNGASADCGNSIFAMKDIPAFIEEDYMTTKSNYLARIEYELETFRDMDGTIKHYTKTWKDVDKEFRTDKEIGKQLKKSIEIETLLSSDIINETDLFKKAQAIYKYVQNTYTWNDRYRIFKDVSIKNLLKNKSGNVSSINILLHNLLKESNINAKPILVSTRNNGFPTKIFPVISDFNYLIVQATINEKSYLLDATDSYLNFGDIPFRCLNQYGRLLDFKNGSEWINLKPSKPSNIYYKADLQIDENNIISGVVNSRRTGYHAINRKKKYHKNENEFLEKLENRYPYLEISGFEVASNAINSLDFRESYNIEYNYDSAGNNMYLNPFFVTFFKENPFKLQERTYPIDFGYKDTYFYSFKLTLNDNYTIIETPQDLNVSLPNESGRLLFSSKKIGNTLNIMLKINFKKAIYDAEYYPYLKEFMNKIVNIQTNSVILLRKNN</sequence>
<dbReference type="Gene3D" id="2.60.40.3140">
    <property type="match status" value="1"/>
</dbReference>
<organism evidence="3 4">
    <name type="scientific">Flaviramulus aquimarinus</name>
    <dbReference type="NCBI Taxonomy" id="1170456"/>
    <lineage>
        <taxon>Bacteria</taxon>
        <taxon>Pseudomonadati</taxon>
        <taxon>Bacteroidota</taxon>
        <taxon>Flavobacteriia</taxon>
        <taxon>Flavobacteriales</taxon>
        <taxon>Flavobacteriaceae</taxon>
        <taxon>Flaviramulus</taxon>
    </lineage>
</organism>
<evidence type="ECO:0000256" key="1">
    <source>
        <dbReference type="SAM" id="SignalP"/>
    </source>
</evidence>
<proteinExistence type="predicted"/>
<evidence type="ECO:0000313" key="3">
    <source>
        <dbReference type="EMBL" id="GAA4900189.1"/>
    </source>
</evidence>
<protein>
    <recommendedName>
        <fullName evidence="2">Transglutaminase-like domain-containing protein</fullName>
    </recommendedName>
</protein>
<keyword evidence="4" id="KW-1185">Reference proteome</keyword>
<feature type="signal peptide" evidence="1">
    <location>
        <begin position="1"/>
        <end position="18"/>
    </location>
</feature>
<dbReference type="Gene3D" id="3.10.620.30">
    <property type="match status" value="1"/>
</dbReference>
<dbReference type="InterPro" id="IPR002931">
    <property type="entry name" value="Transglutaminase-like"/>
</dbReference>
<name>A0ABP9FFM6_9FLAO</name>
<dbReference type="Gene3D" id="2.60.120.1130">
    <property type="match status" value="1"/>
</dbReference>
<keyword evidence="1" id="KW-0732">Signal</keyword>
<dbReference type="RefSeq" id="WP_345274703.1">
    <property type="nucleotide sequence ID" value="NZ_BAABJH010000007.1"/>
</dbReference>
<gene>
    <name evidence="3" type="ORF">GCM10023311_27110</name>
</gene>
<feature type="chain" id="PRO_5046496634" description="Transglutaminase-like domain-containing protein" evidence="1">
    <location>
        <begin position="19"/>
        <end position="653"/>
    </location>
</feature>
<dbReference type="Pfam" id="PF01841">
    <property type="entry name" value="Transglut_core"/>
    <property type="match status" value="1"/>
</dbReference>
<accession>A0ABP9FFM6</accession>